<keyword evidence="2" id="KW-1185">Reference proteome</keyword>
<organism evidence="1 2">
    <name type="scientific">Malaciobacter canalis</name>
    <dbReference type="NCBI Taxonomy" id="1912871"/>
    <lineage>
        <taxon>Bacteria</taxon>
        <taxon>Pseudomonadati</taxon>
        <taxon>Campylobacterota</taxon>
        <taxon>Epsilonproteobacteria</taxon>
        <taxon>Campylobacterales</taxon>
        <taxon>Arcobacteraceae</taxon>
        <taxon>Malaciobacter</taxon>
    </lineage>
</organism>
<name>A0ABX4LQE0_9BACT</name>
<dbReference type="Proteomes" id="UP000221384">
    <property type="component" value="Unassembled WGS sequence"/>
</dbReference>
<sequence>MWCPKCCGKTKVVGVTTGLRNERFRKCLDCGHSFQTLEAIRFDDYWKEYAKETFNEDIKIKEEKEHPSSNR</sequence>
<evidence type="ECO:0008006" key="3">
    <source>
        <dbReference type="Google" id="ProtNLM"/>
    </source>
</evidence>
<evidence type="ECO:0000313" key="1">
    <source>
        <dbReference type="EMBL" id="PHO09767.1"/>
    </source>
</evidence>
<dbReference type="EMBL" id="NWVW01000007">
    <property type="protein sequence ID" value="PHO09767.1"/>
    <property type="molecule type" value="Genomic_DNA"/>
</dbReference>
<evidence type="ECO:0000313" key="2">
    <source>
        <dbReference type="Proteomes" id="UP000221384"/>
    </source>
</evidence>
<accession>A0ABX4LQE0</accession>
<proteinExistence type="predicted"/>
<reference evidence="1 2" key="1">
    <citation type="submission" date="2017-09" db="EMBL/GenBank/DDBJ databases">
        <authorList>
            <person name="Perez-Cataluna A."/>
            <person name="Figueras M.J."/>
            <person name="Salas-Masso N."/>
        </authorList>
    </citation>
    <scope>NUCLEOTIDE SEQUENCE [LARGE SCALE GENOMIC DNA]</scope>
    <source>
        <strain evidence="1 2">F138-33</strain>
    </source>
</reference>
<protein>
    <recommendedName>
        <fullName evidence="3">Transcriptional regulator</fullName>
    </recommendedName>
</protein>
<gene>
    <name evidence="1" type="ORF">CPG37_07050</name>
</gene>
<comment type="caution">
    <text evidence="1">The sequence shown here is derived from an EMBL/GenBank/DDBJ whole genome shotgun (WGS) entry which is preliminary data.</text>
</comment>